<dbReference type="AlphaFoldDB" id="A0A6C0E8N8"/>
<evidence type="ECO:0000259" key="3">
    <source>
        <dbReference type="Pfam" id="PF14623"/>
    </source>
</evidence>
<reference evidence="4" key="1">
    <citation type="journal article" date="2020" name="Nature">
        <title>Giant virus diversity and host interactions through global metagenomics.</title>
        <authorList>
            <person name="Schulz F."/>
            <person name="Roux S."/>
            <person name="Paez-Espino D."/>
            <person name="Jungbluth S."/>
            <person name="Walsh D.A."/>
            <person name="Denef V.J."/>
            <person name="McMahon K.D."/>
            <person name="Konstantinidis K.T."/>
            <person name="Eloe-Fadrosh E.A."/>
            <person name="Kyrpides N.C."/>
            <person name="Woyke T."/>
        </authorList>
    </citation>
    <scope>NUCLEOTIDE SEQUENCE</scope>
    <source>
        <strain evidence="4">GVMAG-M-3300023179-132</strain>
    </source>
</reference>
<dbReference type="InterPro" id="IPR006141">
    <property type="entry name" value="Intein_N"/>
</dbReference>
<dbReference type="InterPro" id="IPR039510">
    <property type="entry name" value="Vint_dom"/>
</dbReference>
<feature type="domain" description="Vint" evidence="3">
    <location>
        <begin position="260"/>
        <end position="331"/>
    </location>
</feature>
<dbReference type="Gene3D" id="2.170.16.10">
    <property type="entry name" value="Hedgehog/Intein (Hint) domain"/>
    <property type="match status" value="1"/>
</dbReference>
<accession>A0A6C0E8N8</accession>
<dbReference type="InterPro" id="IPR036844">
    <property type="entry name" value="Hint_dom_sf"/>
</dbReference>
<feature type="coiled-coil region" evidence="1">
    <location>
        <begin position="112"/>
        <end position="139"/>
    </location>
</feature>
<name>A0A6C0E8N8_9ZZZZ</name>
<feature type="transmembrane region" description="Helical" evidence="2">
    <location>
        <begin position="20"/>
        <end position="39"/>
    </location>
</feature>
<keyword evidence="1" id="KW-0175">Coiled coil</keyword>
<proteinExistence type="predicted"/>
<evidence type="ECO:0000256" key="1">
    <source>
        <dbReference type="SAM" id="Coils"/>
    </source>
</evidence>
<evidence type="ECO:0000313" key="4">
    <source>
        <dbReference type="EMBL" id="QHT23785.1"/>
    </source>
</evidence>
<protein>
    <recommendedName>
        <fullName evidence="3">Vint domain-containing protein</fullName>
    </recommendedName>
</protein>
<keyword evidence="2" id="KW-1133">Transmembrane helix</keyword>
<evidence type="ECO:0000256" key="2">
    <source>
        <dbReference type="SAM" id="Phobius"/>
    </source>
</evidence>
<dbReference type="SUPFAM" id="SSF51294">
    <property type="entry name" value="Hedgehog/intein (Hint) domain"/>
    <property type="match status" value="1"/>
</dbReference>
<organism evidence="4">
    <name type="scientific">viral metagenome</name>
    <dbReference type="NCBI Taxonomy" id="1070528"/>
    <lineage>
        <taxon>unclassified sequences</taxon>
        <taxon>metagenomes</taxon>
        <taxon>organismal metagenomes</taxon>
    </lineage>
</organism>
<dbReference type="Pfam" id="PF14623">
    <property type="entry name" value="Vint"/>
    <property type="match status" value="1"/>
</dbReference>
<dbReference type="GO" id="GO:0016539">
    <property type="term" value="P:intein-mediated protein splicing"/>
    <property type="evidence" value="ECO:0007669"/>
    <property type="project" value="InterPro"/>
</dbReference>
<keyword evidence="2" id="KW-0472">Membrane</keyword>
<dbReference type="EMBL" id="MN739735">
    <property type="protein sequence ID" value="QHT23785.1"/>
    <property type="molecule type" value="Genomic_DNA"/>
</dbReference>
<feature type="transmembrane region" description="Helical" evidence="2">
    <location>
        <begin position="186"/>
        <end position="211"/>
    </location>
</feature>
<feature type="transmembrane region" description="Helical" evidence="2">
    <location>
        <begin position="217"/>
        <end position="240"/>
    </location>
</feature>
<keyword evidence="2" id="KW-0812">Transmembrane</keyword>
<sequence length="503" mass="57094">MGVEEIYKNLTYFDYYSSSVLLFSLITILTILACLYFRLMTNIEPIKKDWANNRCRPHIIPFAGLINKNADESATTATFNNFNYCTQKILSDSTGKHVQPLEYIIQMFSGMVKNISNDLNNARAMIDRIRTDLANVINEIMYRFINIIVPIQQIVLAFKDTMAKIQGVLTSGVYTIMSSYYAIKSLLGAVATMLIQVLIAGAAMIIIMWIIPFTWPAAVAGTTILVAMSVMVAVFLTFLVQIFKIRPKLGLPEIPSKPFCFDKDTQIEMSDGSIKKISEIRIGDLLKDNNKVTATLKLNAIGVKMYNLNSVIVSDTHSVLYKDKWILASEHPHALPVSCYDEKFLYCLNTTKKTIVINNMTFIDWDEIYDEVRKRIMRNHSIHKNHDYHDKLDGGFTGDSMITMIDGTMKTIKDIQIGDALINNSIVNGLVEIECPELQFTYYLGKNRKIDGGPNLKFKDSTDVLIKKQTKRSERLYHLLTSNGTFECNNTILYDYNACIDHS</sequence>
<dbReference type="PROSITE" id="PS50817">
    <property type="entry name" value="INTEIN_N_TER"/>
    <property type="match status" value="1"/>
</dbReference>